<keyword evidence="1" id="KW-0472">Membrane</keyword>
<dbReference type="AlphaFoldDB" id="A0A418Y9Y3"/>
<accession>A0A418Y9Y3</accession>
<name>A0A418Y9Y3_9GAMM</name>
<evidence type="ECO:0000259" key="2">
    <source>
        <dbReference type="Pfam" id="PF01757"/>
    </source>
</evidence>
<keyword evidence="4" id="KW-1185">Reference proteome</keyword>
<feature type="transmembrane region" description="Helical" evidence="1">
    <location>
        <begin position="71"/>
        <end position="89"/>
    </location>
</feature>
<dbReference type="PANTHER" id="PTHR23028">
    <property type="entry name" value="ACETYLTRANSFERASE"/>
    <property type="match status" value="1"/>
</dbReference>
<protein>
    <submittedName>
        <fullName evidence="3">Acyltransferase</fullName>
    </submittedName>
</protein>
<keyword evidence="1" id="KW-1133">Transmembrane helix</keyword>
<dbReference type="Pfam" id="PF01757">
    <property type="entry name" value="Acyl_transf_3"/>
    <property type="match status" value="1"/>
</dbReference>
<feature type="transmembrane region" description="Helical" evidence="1">
    <location>
        <begin position="273"/>
        <end position="292"/>
    </location>
</feature>
<keyword evidence="3" id="KW-0012">Acyltransferase</keyword>
<feature type="transmembrane region" description="Helical" evidence="1">
    <location>
        <begin position="249"/>
        <end position="266"/>
    </location>
</feature>
<evidence type="ECO:0000313" key="4">
    <source>
        <dbReference type="Proteomes" id="UP000283255"/>
    </source>
</evidence>
<dbReference type="Proteomes" id="UP000283255">
    <property type="component" value="Unassembled WGS sequence"/>
</dbReference>
<dbReference type="InterPro" id="IPR050879">
    <property type="entry name" value="Acyltransferase_3"/>
</dbReference>
<dbReference type="InterPro" id="IPR002656">
    <property type="entry name" value="Acyl_transf_3_dom"/>
</dbReference>
<feature type="transmembrane region" description="Helical" evidence="1">
    <location>
        <begin position="214"/>
        <end position="237"/>
    </location>
</feature>
<evidence type="ECO:0000313" key="3">
    <source>
        <dbReference type="EMBL" id="RJG38600.1"/>
    </source>
</evidence>
<gene>
    <name evidence="3" type="ORF">D1Z90_18990</name>
</gene>
<keyword evidence="3" id="KW-0808">Transferase</keyword>
<dbReference type="GO" id="GO:0016747">
    <property type="term" value="F:acyltransferase activity, transferring groups other than amino-acyl groups"/>
    <property type="evidence" value="ECO:0007669"/>
    <property type="project" value="InterPro"/>
</dbReference>
<proteinExistence type="predicted"/>
<comment type="caution">
    <text evidence="3">The sequence shown here is derived from an EMBL/GenBank/DDBJ whole genome shotgun (WGS) entry which is preliminary data.</text>
</comment>
<feature type="transmembrane region" description="Helical" evidence="1">
    <location>
        <begin position="184"/>
        <end position="202"/>
    </location>
</feature>
<evidence type="ECO:0000256" key="1">
    <source>
        <dbReference type="SAM" id="Phobius"/>
    </source>
</evidence>
<feature type="transmembrane region" description="Helical" evidence="1">
    <location>
        <begin position="30"/>
        <end position="50"/>
    </location>
</feature>
<feature type="transmembrane region" description="Helical" evidence="1">
    <location>
        <begin position="312"/>
        <end position="330"/>
    </location>
</feature>
<feature type="transmembrane region" description="Helical" evidence="1">
    <location>
        <begin position="101"/>
        <end position="121"/>
    </location>
</feature>
<dbReference type="GO" id="GO:0000271">
    <property type="term" value="P:polysaccharide biosynthetic process"/>
    <property type="evidence" value="ECO:0007669"/>
    <property type="project" value="TreeGrafter"/>
</dbReference>
<feature type="transmembrane region" description="Helical" evidence="1">
    <location>
        <begin position="133"/>
        <end position="164"/>
    </location>
</feature>
<keyword evidence="1" id="KW-0812">Transmembrane</keyword>
<sequence length="352" mass="40573">MNMRFDSLDGIRGLAALAVVLFHIQPTFPGYLAVDLFFILSGFVLSFRYFDSTRTRDLSLADFVVARLSRLYPLHFFTLLAILAVYLWFDSFPASGEGYTFTFILNLLLIQNTGISNWWLAWNEPSWSISVELWVNIIVFAYLAIKCNTLTLLLLSLCSYILLLANNQHLDLHIHMMFNFINTGLLRCFAGFFLGMVLFRMYQRIRVFDVIKPTWQWFVTFSILEVAAFAASAYLLFIPGKQTIMDYNAPFAFAALVLIFSFQLGILSKVINLTRLTVLGTLSFSIYLNHFWVLAMMKHLHIPHYGFNSEVVINVFSILLPISIATYYLIEKPGQAYSRKLYAHVKHHFKPI</sequence>
<dbReference type="EMBL" id="QZCH01000040">
    <property type="protein sequence ID" value="RJG38600.1"/>
    <property type="molecule type" value="Genomic_DNA"/>
</dbReference>
<dbReference type="PANTHER" id="PTHR23028:SF131">
    <property type="entry name" value="BLR2367 PROTEIN"/>
    <property type="match status" value="1"/>
</dbReference>
<reference evidence="3 4" key="1">
    <citation type="submission" date="2018-09" db="EMBL/GenBank/DDBJ databases">
        <authorList>
            <person name="Wang F."/>
        </authorList>
    </citation>
    <scope>NUCLEOTIDE SEQUENCE [LARGE SCALE GENOMIC DNA]</scope>
    <source>
        <strain evidence="3 4">PLHSC7-2</strain>
    </source>
</reference>
<reference evidence="3 4" key="2">
    <citation type="submission" date="2019-01" db="EMBL/GenBank/DDBJ databases">
        <title>Motilimonas pumilus sp. nov., isolated from the gut of sea cucumber (Apostichopus japonicus).</title>
        <authorList>
            <person name="Wang F.-Q."/>
            <person name="Ren L.-H."/>
            <person name="Lin Y.-W."/>
            <person name="Sun G.-H."/>
            <person name="Du Z.-J."/>
            <person name="Zhao J.-X."/>
            <person name="Liu X.-J."/>
            <person name="Liu L.-J."/>
        </authorList>
    </citation>
    <scope>NUCLEOTIDE SEQUENCE [LARGE SCALE GENOMIC DNA]</scope>
    <source>
        <strain evidence="3 4">PLHSC7-2</strain>
    </source>
</reference>
<feature type="domain" description="Acyltransferase 3" evidence="2">
    <location>
        <begin position="6"/>
        <end position="325"/>
    </location>
</feature>
<dbReference type="GO" id="GO:0016020">
    <property type="term" value="C:membrane"/>
    <property type="evidence" value="ECO:0007669"/>
    <property type="project" value="TreeGrafter"/>
</dbReference>
<organism evidence="3 4">
    <name type="scientific">Motilimonas pumila</name>
    <dbReference type="NCBI Taxonomy" id="2303987"/>
    <lineage>
        <taxon>Bacteria</taxon>
        <taxon>Pseudomonadati</taxon>
        <taxon>Pseudomonadota</taxon>
        <taxon>Gammaproteobacteria</taxon>
        <taxon>Alteromonadales</taxon>
        <taxon>Alteromonadales genera incertae sedis</taxon>
        <taxon>Motilimonas</taxon>
    </lineage>
</organism>